<comment type="caution">
    <text evidence="1">The sequence shown here is derived from an EMBL/GenBank/DDBJ whole genome shotgun (WGS) entry which is preliminary data.</text>
</comment>
<reference evidence="1 2" key="1">
    <citation type="submission" date="2018-02" db="EMBL/GenBank/DDBJ databases">
        <title>Genomic Encyclopedia of Archaeal and Bacterial Type Strains, Phase II (KMG-II): from individual species to whole genera.</title>
        <authorList>
            <person name="Goeker M."/>
        </authorList>
    </citation>
    <scope>NUCLEOTIDE SEQUENCE [LARGE SCALE GENOMIC DNA]</scope>
    <source>
        <strain evidence="1 2">DSM 18921</strain>
    </source>
</reference>
<dbReference type="EMBL" id="PVEP01000004">
    <property type="protein sequence ID" value="PQV56759.1"/>
    <property type="molecule type" value="Genomic_DNA"/>
</dbReference>
<protein>
    <submittedName>
        <fullName evidence="1">Uncharacterized protein</fullName>
    </submittedName>
</protein>
<gene>
    <name evidence="1" type="ORF">LX70_02333</name>
</gene>
<dbReference type="Proteomes" id="UP000238338">
    <property type="component" value="Unassembled WGS sequence"/>
</dbReference>
<name>A0A2S8S7L4_9RHOB</name>
<dbReference type="RefSeq" id="WP_146111591.1">
    <property type="nucleotide sequence ID" value="NZ_PVEP01000004.1"/>
</dbReference>
<organism evidence="1 2">
    <name type="scientific">Albidovulum denitrificans</name>
    <dbReference type="NCBI Taxonomy" id="404881"/>
    <lineage>
        <taxon>Bacteria</taxon>
        <taxon>Pseudomonadati</taxon>
        <taxon>Pseudomonadota</taxon>
        <taxon>Alphaproteobacteria</taxon>
        <taxon>Rhodobacterales</taxon>
        <taxon>Paracoccaceae</taxon>
        <taxon>Albidovulum</taxon>
    </lineage>
</organism>
<sequence length="90" mass="10060">MKFTRYAKIRNAKNTAEFELWDEPLDTVSIQTELSTITISVKNVRNDNGLGNYEGTLELSIKELTDLLAAVAERRTKEIRSLLMKGGGTA</sequence>
<accession>A0A2S8S7L4</accession>
<evidence type="ECO:0000313" key="2">
    <source>
        <dbReference type="Proteomes" id="UP000238338"/>
    </source>
</evidence>
<proteinExistence type="predicted"/>
<dbReference type="AlphaFoldDB" id="A0A2S8S7L4"/>
<keyword evidence="2" id="KW-1185">Reference proteome</keyword>
<evidence type="ECO:0000313" key="1">
    <source>
        <dbReference type="EMBL" id="PQV56759.1"/>
    </source>
</evidence>